<accession>A0AAV7TIT5</accession>
<evidence type="ECO:0000313" key="1">
    <source>
        <dbReference type="EMBL" id="KAJ1175697.1"/>
    </source>
</evidence>
<sequence length="186" mass="20783">MFVLLWSRTEMMSRSRPYKVAVVGERVFLVLADLTRGPQWPKQAIWVAFCSISGKKRTTQVAQQASRGPYGFELSSPDPSYSQWRLLWGSWATRFACSSVRAWVMAEKQARTEELLEALMLRMDDMDQATASLKVQTSSSWVVASSNEDLPQRVGLPSSGAILPAPKKVQGQRKGPFAAEAAFRHS</sequence>
<gene>
    <name evidence="1" type="ORF">NDU88_000984</name>
</gene>
<dbReference type="AlphaFoldDB" id="A0AAV7TIT5"/>
<proteinExistence type="predicted"/>
<dbReference type="Proteomes" id="UP001066276">
    <property type="component" value="Chromosome 3_2"/>
</dbReference>
<name>A0AAV7TIT5_PLEWA</name>
<dbReference type="EMBL" id="JANPWB010000006">
    <property type="protein sequence ID" value="KAJ1175697.1"/>
    <property type="molecule type" value="Genomic_DNA"/>
</dbReference>
<evidence type="ECO:0000313" key="2">
    <source>
        <dbReference type="Proteomes" id="UP001066276"/>
    </source>
</evidence>
<protein>
    <submittedName>
        <fullName evidence="1">Uncharacterized protein</fullName>
    </submittedName>
</protein>
<comment type="caution">
    <text evidence="1">The sequence shown here is derived from an EMBL/GenBank/DDBJ whole genome shotgun (WGS) entry which is preliminary data.</text>
</comment>
<reference evidence="1" key="1">
    <citation type="journal article" date="2022" name="bioRxiv">
        <title>Sequencing and chromosome-scale assembly of the giantPleurodeles waltlgenome.</title>
        <authorList>
            <person name="Brown T."/>
            <person name="Elewa A."/>
            <person name="Iarovenko S."/>
            <person name="Subramanian E."/>
            <person name="Araus A.J."/>
            <person name="Petzold A."/>
            <person name="Susuki M."/>
            <person name="Suzuki K.-i.T."/>
            <person name="Hayashi T."/>
            <person name="Toyoda A."/>
            <person name="Oliveira C."/>
            <person name="Osipova E."/>
            <person name="Leigh N.D."/>
            <person name="Simon A."/>
            <person name="Yun M.H."/>
        </authorList>
    </citation>
    <scope>NUCLEOTIDE SEQUENCE</scope>
    <source>
        <strain evidence="1">20211129_DDA</strain>
        <tissue evidence="1">Liver</tissue>
    </source>
</reference>
<organism evidence="1 2">
    <name type="scientific">Pleurodeles waltl</name>
    <name type="common">Iberian ribbed newt</name>
    <dbReference type="NCBI Taxonomy" id="8319"/>
    <lineage>
        <taxon>Eukaryota</taxon>
        <taxon>Metazoa</taxon>
        <taxon>Chordata</taxon>
        <taxon>Craniata</taxon>
        <taxon>Vertebrata</taxon>
        <taxon>Euteleostomi</taxon>
        <taxon>Amphibia</taxon>
        <taxon>Batrachia</taxon>
        <taxon>Caudata</taxon>
        <taxon>Salamandroidea</taxon>
        <taxon>Salamandridae</taxon>
        <taxon>Pleurodelinae</taxon>
        <taxon>Pleurodeles</taxon>
    </lineage>
</organism>
<keyword evidence="2" id="KW-1185">Reference proteome</keyword>